<evidence type="ECO:0008006" key="5">
    <source>
        <dbReference type="Google" id="ProtNLM"/>
    </source>
</evidence>
<keyword evidence="2" id="KW-0812">Transmembrane</keyword>
<accession>A0ABY1QM89</accession>
<evidence type="ECO:0000313" key="3">
    <source>
        <dbReference type="EMBL" id="SMP74790.1"/>
    </source>
</evidence>
<feature type="transmembrane region" description="Helical" evidence="2">
    <location>
        <begin position="12"/>
        <end position="33"/>
    </location>
</feature>
<sequence>MNLTLQQRRLFRSVLCGLMFVSIFGYACMPRQIVATHTDWVPSRNGDLNWRQVMNDWDRSQQPSLNENMLGNMSSEPWQDDIVWSTAGFPFDAVHIQEHEIGVRYRWISWVWALDVFAAVLLTGGIMSLAYRDQNSGTGSRRFHFAAAASLLIFMSGAASHWISAYQNTRLLNQAGKTALLCSVRSPLVDWLPDAAKAPWTHPYSFSCLDQTLFQVASQSLDFQDFPSLQAIEISGALSPTHRDQVLSLPLLHTLRWREIPTGELVHSGALELPAIEVLDLAYQSNFSPAKNPRRSIRSHEPSKRLQRNDRHLSTTVVRYTAADGLANVSLTGGGDLNSGAVFDFRDRPFLKTLRVNGVDRRCLEPSKLMSSRLQTLELELTGDDPSPFVIEAFPRLRDLTIKQPSSQQNSLTIEIREMPSLTSLRLPDRCPVSLTLNNVSKLGRMESSQRSRQLDNSILSDTAPWFRSLNIHGAPLLTVVQARVYTPDSWRIEGCPSLRSVQLGRPSSDQLEQVDVLTEHREATALDPVWQWLEGDLPLNSIKLERLDLRRVNLASWKRMPFLTEIMISNCETLTRQAEQFADLPALKCLRAPSMLLTDKSAKRLLAASDQWEELDLDWSHVNEIRIEGQANLVSAFGKESLRASKLYLKGLPRLEVDLHLKEDLKELFIEEMPKLQSLVVNGDIPSDAHVDGVQGMRCLCFRKNKLDCNEINFSTARRLQTLHVPNCEISQDLIDRLPAFTHLISLDLSGTRVRDETGATEVLGDEHAAVLSSLDKLLWVKLDGTDIGRETMEGVAECSKLRVVSVRGCSLDEQALSPLSQLHSLVQLKVDPDVHSAIAIELDSYNDENEILQLADFGEVWEEDEDPNPTIDSSVNNVKRRYLKIVPVRHSTDEKVELRWSEALLADSLSL</sequence>
<dbReference type="EMBL" id="FXUG01000018">
    <property type="protein sequence ID" value="SMP74790.1"/>
    <property type="molecule type" value="Genomic_DNA"/>
</dbReference>
<evidence type="ECO:0000256" key="1">
    <source>
        <dbReference type="SAM" id="MobiDB-lite"/>
    </source>
</evidence>
<proteinExistence type="predicted"/>
<dbReference type="RefSeq" id="WP_283434942.1">
    <property type="nucleotide sequence ID" value="NZ_FXUG01000018.1"/>
</dbReference>
<dbReference type="SUPFAM" id="SSF52047">
    <property type="entry name" value="RNI-like"/>
    <property type="match status" value="1"/>
</dbReference>
<keyword evidence="4" id="KW-1185">Reference proteome</keyword>
<protein>
    <recommendedName>
        <fullName evidence="5">Leucine Rich repeats (2 copies)</fullName>
    </recommendedName>
</protein>
<dbReference type="InterPro" id="IPR032675">
    <property type="entry name" value="LRR_dom_sf"/>
</dbReference>
<comment type="caution">
    <text evidence="3">The sequence shown here is derived from an EMBL/GenBank/DDBJ whole genome shotgun (WGS) entry which is preliminary data.</text>
</comment>
<dbReference type="PANTHER" id="PTHR12904:SF23">
    <property type="entry name" value="PROTEIN ZER-1 HOMOLOG"/>
    <property type="match status" value="1"/>
</dbReference>
<feature type="compositionally biased region" description="Basic and acidic residues" evidence="1">
    <location>
        <begin position="298"/>
        <end position="310"/>
    </location>
</feature>
<dbReference type="Gene3D" id="3.80.10.10">
    <property type="entry name" value="Ribonuclease Inhibitor"/>
    <property type="match status" value="2"/>
</dbReference>
<evidence type="ECO:0000256" key="2">
    <source>
        <dbReference type="SAM" id="Phobius"/>
    </source>
</evidence>
<dbReference type="PANTHER" id="PTHR12904">
    <property type="match status" value="1"/>
</dbReference>
<gene>
    <name evidence="3" type="ORF">SAMN06265222_11837</name>
</gene>
<name>A0ABY1QM89_9BACT</name>
<keyword evidence="2" id="KW-1133">Transmembrane helix</keyword>
<feature type="region of interest" description="Disordered" evidence="1">
    <location>
        <begin position="287"/>
        <end position="310"/>
    </location>
</feature>
<dbReference type="InterPro" id="IPR051341">
    <property type="entry name" value="Zyg-11_UBL_adapter"/>
</dbReference>
<feature type="transmembrane region" description="Helical" evidence="2">
    <location>
        <begin position="143"/>
        <end position="163"/>
    </location>
</feature>
<evidence type="ECO:0000313" key="4">
    <source>
        <dbReference type="Proteomes" id="UP001158067"/>
    </source>
</evidence>
<keyword evidence="2" id="KW-0472">Membrane</keyword>
<organism evidence="3 4">
    <name type="scientific">Neorhodopirellula lusitana</name>
    <dbReference type="NCBI Taxonomy" id="445327"/>
    <lineage>
        <taxon>Bacteria</taxon>
        <taxon>Pseudomonadati</taxon>
        <taxon>Planctomycetota</taxon>
        <taxon>Planctomycetia</taxon>
        <taxon>Pirellulales</taxon>
        <taxon>Pirellulaceae</taxon>
        <taxon>Neorhodopirellula</taxon>
    </lineage>
</organism>
<feature type="transmembrane region" description="Helical" evidence="2">
    <location>
        <begin position="107"/>
        <end position="131"/>
    </location>
</feature>
<dbReference type="Proteomes" id="UP001158067">
    <property type="component" value="Unassembled WGS sequence"/>
</dbReference>
<reference evidence="3 4" key="1">
    <citation type="submission" date="2017-05" db="EMBL/GenBank/DDBJ databases">
        <authorList>
            <person name="Varghese N."/>
            <person name="Submissions S."/>
        </authorList>
    </citation>
    <scope>NUCLEOTIDE SEQUENCE [LARGE SCALE GENOMIC DNA]</scope>
    <source>
        <strain evidence="3 4">DSM 25457</strain>
    </source>
</reference>